<dbReference type="InterPro" id="IPR027417">
    <property type="entry name" value="P-loop_NTPase"/>
</dbReference>
<protein>
    <submittedName>
        <fullName evidence="1">Adenylate kinase family enzyme</fullName>
    </submittedName>
</protein>
<dbReference type="PANTHER" id="PTHR37816">
    <property type="entry name" value="YALI0E33011P"/>
    <property type="match status" value="1"/>
</dbReference>
<dbReference type="Gene3D" id="3.40.50.300">
    <property type="entry name" value="P-loop containing nucleotide triphosphate hydrolases"/>
    <property type="match status" value="1"/>
</dbReference>
<evidence type="ECO:0000313" key="2">
    <source>
        <dbReference type="Proteomes" id="UP000321617"/>
    </source>
</evidence>
<dbReference type="GO" id="GO:0016301">
    <property type="term" value="F:kinase activity"/>
    <property type="evidence" value="ECO:0007669"/>
    <property type="project" value="UniProtKB-KW"/>
</dbReference>
<dbReference type="AlphaFoldDB" id="A0A562UYN0"/>
<dbReference type="OrthoDB" id="3199600at2"/>
<dbReference type="EMBL" id="VLLL01000007">
    <property type="protein sequence ID" value="TWJ10722.1"/>
    <property type="molecule type" value="Genomic_DNA"/>
</dbReference>
<sequence length="164" mass="18748">MVIGCSGAGKSTITRELESALGLPSVHLDAHYWRPGWERPPDTEWETVLARLVAADRWIHDGNYVTTMPMRLPRADLVVFLDVGRWRCLWRVVTRAARREEMAPGTPHRVALRHLRYVWRFPKDSRPKVSAALTDHDGPVVRLRTPRQVRRFIAGLPGTTTARP</sequence>
<gene>
    <name evidence="1" type="ORF">LX16_4144</name>
</gene>
<proteinExistence type="predicted"/>
<reference evidence="1 2" key="1">
    <citation type="journal article" date="2013" name="Stand. Genomic Sci.">
        <title>Genomic Encyclopedia of Type Strains, Phase I: The one thousand microbial genomes (KMG-I) project.</title>
        <authorList>
            <person name="Kyrpides N.C."/>
            <person name="Woyke T."/>
            <person name="Eisen J.A."/>
            <person name="Garrity G."/>
            <person name="Lilburn T.G."/>
            <person name="Beck B.J."/>
            <person name="Whitman W.B."/>
            <person name="Hugenholtz P."/>
            <person name="Klenk H.P."/>
        </authorList>
    </citation>
    <scope>NUCLEOTIDE SEQUENCE [LARGE SCALE GENOMIC DNA]</scope>
    <source>
        <strain evidence="1 2">DSM 45044</strain>
    </source>
</reference>
<dbReference type="Proteomes" id="UP000321617">
    <property type="component" value="Unassembled WGS sequence"/>
</dbReference>
<evidence type="ECO:0000313" key="1">
    <source>
        <dbReference type="EMBL" id="TWJ10722.1"/>
    </source>
</evidence>
<dbReference type="SUPFAM" id="SSF52540">
    <property type="entry name" value="P-loop containing nucleoside triphosphate hydrolases"/>
    <property type="match status" value="1"/>
</dbReference>
<dbReference type="CDD" id="cd02019">
    <property type="entry name" value="NK"/>
    <property type="match status" value="1"/>
</dbReference>
<dbReference type="InterPro" id="IPR052922">
    <property type="entry name" value="Cytidylate_Kinase-2"/>
</dbReference>
<keyword evidence="1" id="KW-0808">Transferase</keyword>
<accession>A0A562UYN0</accession>
<organism evidence="1 2">
    <name type="scientific">Stackebrandtia albiflava</name>
    <dbReference type="NCBI Taxonomy" id="406432"/>
    <lineage>
        <taxon>Bacteria</taxon>
        <taxon>Bacillati</taxon>
        <taxon>Actinomycetota</taxon>
        <taxon>Actinomycetes</taxon>
        <taxon>Glycomycetales</taxon>
        <taxon>Glycomycetaceae</taxon>
        <taxon>Stackebrandtia</taxon>
    </lineage>
</organism>
<name>A0A562UYN0_9ACTN</name>
<comment type="caution">
    <text evidence="1">The sequence shown here is derived from an EMBL/GenBank/DDBJ whole genome shotgun (WGS) entry which is preliminary data.</text>
</comment>
<keyword evidence="2" id="KW-1185">Reference proteome</keyword>
<dbReference type="PANTHER" id="PTHR37816:SF1">
    <property type="entry name" value="TOXIN"/>
    <property type="match status" value="1"/>
</dbReference>
<keyword evidence="1" id="KW-0418">Kinase</keyword>